<dbReference type="EMBL" id="CP006272">
    <property type="protein sequence ID" value="AGZ39050.1"/>
    <property type="molecule type" value="Genomic_DNA"/>
</dbReference>
<evidence type="ECO:0000313" key="2">
    <source>
        <dbReference type="Proteomes" id="UP000017746"/>
    </source>
</evidence>
<gene>
    <name evidence="1" type="ORF">AFR_03805</name>
</gene>
<keyword evidence="2" id="KW-1185">Reference proteome</keyword>
<dbReference type="HOGENOM" id="CLU_1850853_0_0_11"/>
<protein>
    <submittedName>
        <fullName evidence="1">Uncharacterized protein</fullName>
    </submittedName>
</protein>
<dbReference type="KEGG" id="afs:AFR_03805"/>
<proteinExistence type="predicted"/>
<name>U5VTN2_9ACTN</name>
<dbReference type="AlphaFoldDB" id="U5VTN2"/>
<dbReference type="OrthoDB" id="3389264at2"/>
<dbReference type="PATRIC" id="fig|1246995.3.peg.768"/>
<reference evidence="1 2" key="1">
    <citation type="journal article" date="2014" name="J. Biotechnol.">
        <title>Complete genome sequence of the actinobacterium Actinoplanes friuliensis HAG 010964, producer of the lipopeptide antibiotic friulimycin.</title>
        <authorList>
            <person name="Ruckert C."/>
            <person name="Szczepanowski R."/>
            <person name="Albersmeier A."/>
            <person name="Goesmann A."/>
            <person name="Fischer N."/>
            <person name="Steinkamper A."/>
            <person name="Puhler A."/>
            <person name="Biener R."/>
            <person name="Schwartz D."/>
            <person name="Kalinowski J."/>
        </authorList>
    </citation>
    <scope>NUCLEOTIDE SEQUENCE [LARGE SCALE GENOMIC DNA]</scope>
    <source>
        <strain evidence="1 2">DSM 7358</strain>
    </source>
</reference>
<dbReference type="Proteomes" id="UP000017746">
    <property type="component" value="Chromosome"/>
</dbReference>
<sequence length="138" mass="15962">MIIDYLMTGLAGYDPDEFPQVQGFEVRLEPGAHGFELTFTTTQPDHVVEWAWITERDHEIWAWTIGDVPCGTNAKPYRVSDQGWNILVWEQNGHVFVAQGEGEWDYERDADTFTTWFKVTSDLYRAAWTTALEELTAR</sequence>
<dbReference type="RefSeq" id="WP_023357995.1">
    <property type="nucleotide sequence ID" value="NC_022657.1"/>
</dbReference>
<dbReference type="eggNOG" id="COG4886">
    <property type="taxonomic scope" value="Bacteria"/>
</dbReference>
<accession>U5VTN2</accession>
<organism evidence="1 2">
    <name type="scientific">Actinoplanes friuliensis DSM 7358</name>
    <dbReference type="NCBI Taxonomy" id="1246995"/>
    <lineage>
        <taxon>Bacteria</taxon>
        <taxon>Bacillati</taxon>
        <taxon>Actinomycetota</taxon>
        <taxon>Actinomycetes</taxon>
        <taxon>Micromonosporales</taxon>
        <taxon>Micromonosporaceae</taxon>
        <taxon>Actinoplanes</taxon>
    </lineage>
</organism>
<evidence type="ECO:0000313" key="1">
    <source>
        <dbReference type="EMBL" id="AGZ39050.1"/>
    </source>
</evidence>